<dbReference type="Proteomes" id="UP000438448">
    <property type="component" value="Unassembled WGS sequence"/>
</dbReference>
<dbReference type="OrthoDB" id="4546168at2"/>
<accession>A0A7K0D7D4</accession>
<dbReference type="GO" id="GO:0000976">
    <property type="term" value="F:transcription cis-regulatory region binding"/>
    <property type="evidence" value="ECO:0007669"/>
    <property type="project" value="TreeGrafter"/>
</dbReference>
<feature type="domain" description="HTH tetR-type" evidence="5">
    <location>
        <begin position="2"/>
        <end position="62"/>
    </location>
</feature>
<dbReference type="Pfam" id="PF21306">
    <property type="entry name" value="TetR_C_40"/>
    <property type="match status" value="1"/>
</dbReference>
<evidence type="ECO:0000256" key="2">
    <source>
        <dbReference type="ARBA" id="ARBA00023125"/>
    </source>
</evidence>
<feature type="DNA-binding region" description="H-T-H motif" evidence="4">
    <location>
        <begin position="25"/>
        <end position="44"/>
    </location>
</feature>
<dbReference type="Gene3D" id="1.10.357.10">
    <property type="entry name" value="Tetracycline Repressor, domain 2"/>
    <property type="match status" value="1"/>
</dbReference>
<dbReference type="InterPro" id="IPR001647">
    <property type="entry name" value="HTH_TetR"/>
</dbReference>
<evidence type="ECO:0000256" key="1">
    <source>
        <dbReference type="ARBA" id="ARBA00023015"/>
    </source>
</evidence>
<protein>
    <recommendedName>
        <fullName evidence="5">HTH tetR-type domain-containing protein</fullName>
    </recommendedName>
</protein>
<dbReference type="PROSITE" id="PS50977">
    <property type="entry name" value="HTH_TETR_2"/>
    <property type="match status" value="1"/>
</dbReference>
<dbReference type="InterPro" id="IPR050109">
    <property type="entry name" value="HTH-type_TetR-like_transc_reg"/>
</dbReference>
<dbReference type="Pfam" id="PF00440">
    <property type="entry name" value="TetR_N"/>
    <property type="match status" value="1"/>
</dbReference>
<dbReference type="InterPro" id="IPR049513">
    <property type="entry name" value="TetR_C_40"/>
</dbReference>
<dbReference type="SUPFAM" id="SSF46689">
    <property type="entry name" value="Homeodomain-like"/>
    <property type="match status" value="1"/>
</dbReference>
<sequence length="207" mass="22012">MTPTEARINAAAMRLFASRGGPDVTMSELAEEAQVARGTLYRNIESVEKLYSSLIDSITTEIHAGIAATLDNTGADDPALRLATGIRLFTRLPHDNPPLGRFVVRFGLTEESLHTVLAGPPMRDIDTGIATGRYTVPATMALSIASLVVGSTVSAMGSVLEGRQTWRDAGSSIAELILRALGIAPEEARRIATAHLPRPAAEPRASR</sequence>
<evidence type="ECO:0000313" key="7">
    <source>
        <dbReference type="Proteomes" id="UP000438448"/>
    </source>
</evidence>
<dbReference type="RefSeq" id="WP_153412610.1">
    <property type="nucleotide sequence ID" value="NZ_WEGK01000010.1"/>
</dbReference>
<dbReference type="PANTHER" id="PTHR30055:SF234">
    <property type="entry name" value="HTH-TYPE TRANSCRIPTIONAL REGULATOR BETI"/>
    <property type="match status" value="1"/>
</dbReference>
<keyword evidence="7" id="KW-1185">Reference proteome</keyword>
<dbReference type="InterPro" id="IPR009057">
    <property type="entry name" value="Homeodomain-like_sf"/>
</dbReference>
<keyword evidence="3" id="KW-0804">Transcription</keyword>
<name>A0A7K0D7D4_9NOCA</name>
<keyword evidence="1" id="KW-0805">Transcription regulation</keyword>
<dbReference type="EMBL" id="WEGK01000010">
    <property type="protein sequence ID" value="MQY21680.1"/>
    <property type="molecule type" value="Genomic_DNA"/>
</dbReference>
<evidence type="ECO:0000259" key="5">
    <source>
        <dbReference type="PROSITE" id="PS50977"/>
    </source>
</evidence>
<evidence type="ECO:0000256" key="3">
    <source>
        <dbReference type="ARBA" id="ARBA00023163"/>
    </source>
</evidence>
<dbReference type="GO" id="GO:0003700">
    <property type="term" value="F:DNA-binding transcription factor activity"/>
    <property type="evidence" value="ECO:0007669"/>
    <property type="project" value="TreeGrafter"/>
</dbReference>
<dbReference type="PANTHER" id="PTHR30055">
    <property type="entry name" value="HTH-TYPE TRANSCRIPTIONAL REGULATOR RUTR"/>
    <property type="match status" value="1"/>
</dbReference>
<comment type="caution">
    <text evidence="6">The sequence shown here is derived from an EMBL/GenBank/DDBJ whole genome shotgun (WGS) entry which is preliminary data.</text>
</comment>
<evidence type="ECO:0000313" key="6">
    <source>
        <dbReference type="EMBL" id="MQY21680.1"/>
    </source>
</evidence>
<organism evidence="6 7">
    <name type="scientific">Nocardia macrotermitis</name>
    <dbReference type="NCBI Taxonomy" id="2585198"/>
    <lineage>
        <taxon>Bacteria</taxon>
        <taxon>Bacillati</taxon>
        <taxon>Actinomycetota</taxon>
        <taxon>Actinomycetes</taxon>
        <taxon>Mycobacteriales</taxon>
        <taxon>Nocardiaceae</taxon>
        <taxon>Nocardia</taxon>
    </lineage>
</organism>
<dbReference type="AlphaFoldDB" id="A0A7K0D7D4"/>
<keyword evidence="2 4" id="KW-0238">DNA-binding</keyword>
<reference evidence="6 7" key="1">
    <citation type="submission" date="2019-10" db="EMBL/GenBank/DDBJ databases">
        <title>Nocardia macrotermitis sp. nov. and Nocardia aurantia sp. nov., isolated from the gut of fungus growing-termite Macrotermes natalensis.</title>
        <authorList>
            <person name="Benndorf R."/>
            <person name="Schwitalla J."/>
            <person name="Martin K."/>
            <person name="De Beer W."/>
            <person name="Kaster A.-K."/>
            <person name="Vollmers J."/>
            <person name="Poulsen M."/>
            <person name="Beemelmanns C."/>
        </authorList>
    </citation>
    <scope>NUCLEOTIDE SEQUENCE [LARGE SCALE GENOMIC DNA]</scope>
    <source>
        <strain evidence="6 7">RB20</strain>
    </source>
</reference>
<proteinExistence type="predicted"/>
<gene>
    <name evidence="6" type="ORF">NRB20_47930</name>
</gene>
<evidence type="ECO:0000256" key="4">
    <source>
        <dbReference type="PROSITE-ProRule" id="PRU00335"/>
    </source>
</evidence>